<reference evidence="1 2" key="1">
    <citation type="submission" date="2019-11" db="EMBL/GenBank/DDBJ databases">
        <title>Whole genome sequence of Oryza granulata.</title>
        <authorList>
            <person name="Li W."/>
        </authorList>
    </citation>
    <scope>NUCLEOTIDE SEQUENCE [LARGE SCALE GENOMIC DNA]</scope>
    <source>
        <strain evidence="2">cv. Menghai</strain>
        <tissue evidence="1">Leaf</tissue>
    </source>
</reference>
<sequence length="91" mass="9757">MEALVRLSLPPASSFTTCSAKCSNQVLRSGTFLGGDAGYELFWERSGVGDWAWAEVSNSVQVPNETNRDGGDVPCLTDSNLSKLNTASFTH</sequence>
<keyword evidence="2" id="KW-1185">Reference proteome</keyword>
<protein>
    <submittedName>
        <fullName evidence="1">Uncharacterized protein</fullName>
    </submittedName>
</protein>
<gene>
    <name evidence="1" type="ORF">E2562_023422</name>
</gene>
<comment type="caution">
    <text evidence="1">The sequence shown here is derived from an EMBL/GenBank/DDBJ whole genome shotgun (WGS) entry which is preliminary data.</text>
</comment>
<organism evidence="1 2">
    <name type="scientific">Oryza meyeriana var. granulata</name>
    <dbReference type="NCBI Taxonomy" id="110450"/>
    <lineage>
        <taxon>Eukaryota</taxon>
        <taxon>Viridiplantae</taxon>
        <taxon>Streptophyta</taxon>
        <taxon>Embryophyta</taxon>
        <taxon>Tracheophyta</taxon>
        <taxon>Spermatophyta</taxon>
        <taxon>Magnoliopsida</taxon>
        <taxon>Liliopsida</taxon>
        <taxon>Poales</taxon>
        <taxon>Poaceae</taxon>
        <taxon>BOP clade</taxon>
        <taxon>Oryzoideae</taxon>
        <taxon>Oryzeae</taxon>
        <taxon>Oryzinae</taxon>
        <taxon>Oryza</taxon>
        <taxon>Oryza meyeriana</taxon>
    </lineage>
</organism>
<dbReference type="AlphaFoldDB" id="A0A6G1FBB3"/>
<accession>A0A6G1FBB3</accession>
<name>A0A6G1FBB3_9ORYZ</name>
<dbReference type="EMBL" id="SPHZ02000001">
    <property type="protein sequence ID" value="KAF0934159.1"/>
    <property type="molecule type" value="Genomic_DNA"/>
</dbReference>
<evidence type="ECO:0000313" key="2">
    <source>
        <dbReference type="Proteomes" id="UP000479710"/>
    </source>
</evidence>
<dbReference type="Proteomes" id="UP000479710">
    <property type="component" value="Unassembled WGS sequence"/>
</dbReference>
<proteinExistence type="predicted"/>
<evidence type="ECO:0000313" key="1">
    <source>
        <dbReference type="EMBL" id="KAF0934159.1"/>
    </source>
</evidence>